<dbReference type="AlphaFoldDB" id="A0A653DWA9"/>
<dbReference type="Pfam" id="PF23304">
    <property type="entry name" value="GAE_BBS1"/>
    <property type="match status" value="1"/>
</dbReference>
<evidence type="ECO:0000313" key="4">
    <source>
        <dbReference type="Proteomes" id="UP000410492"/>
    </source>
</evidence>
<name>A0A653DWA9_CALMS</name>
<dbReference type="GO" id="GO:0005930">
    <property type="term" value="C:axoneme"/>
    <property type="evidence" value="ECO:0007669"/>
    <property type="project" value="TreeGrafter"/>
</dbReference>
<dbReference type="GO" id="GO:1905515">
    <property type="term" value="P:non-motile cilium assembly"/>
    <property type="evidence" value="ECO:0007669"/>
    <property type="project" value="InterPro"/>
</dbReference>
<dbReference type="GO" id="GO:0061512">
    <property type="term" value="P:protein localization to cilium"/>
    <property type="evidence" value="ECO:0007669"/>
    <property type="project" value="TreeGrafter"/>
</dbReference>
<evidence type="ECO:0000259" key="2">
    <source>
        <dbReference type="Pfam" id="PF23304"/>
    </source>
</evidence>
<dbReference type="InterPro" id="IPR032728">
    <property type="entry name" value="BBS1_N"/>
</dbReference>
<accession>A0A653DWA9</accession>
<gene>
    <name evidence="3" type="ORF">CALMAC_LOCUS20499</name>
</gene>
<feature type="non-terminal residue" evidence="3">
    <location>
        <position position="1"/>
    </location>
</feature>
<dbReference type="OrthoDB" id="10259809at2759"/>
<dbReference type="GO" id="GO:0005113">
    <property type="term" value="F:patched binding"/>
    <property type="evidence" value="ECO:0007669"/>
    <property type="project" value="TreeGrafter"/>
</dbReference>
<dbReference type="GO" id="GO:0005119">
    <property type="term" value="F:smoothened binding"/>
    <property type="evidence" value="ECO:0007669"/>
    <property type="project" value="TreeGrafter"/>
</dbReference>
<dbReference type="GO" id="GO:0005813">
    <property type="term" value="C:centrosome"/>
    <property type="evidence" value="ECO:0007669"/>
    <property type="project" value="TreeGrafter"/>
</dbReference>
<sequence length="600" mass="66627">FALIPQSGDSSTSSRWLEAYCERTAGLKALRTTAALADVNGDGCGCFVAADDNAETAAGRMRVYKGTTATDVWLPDFPTALIAFYTDRVEPRIPAIAVASGSYLYIYKNNKPFFKFSVPSLPVMTEEAELWEAFFQDGPSKGDESIITKGLSAIQYNLLSTVGQEIISEPSKFDKILKNHGIIEFTKENFYVESPIAAMTTLKKSTNDRYDVCCPVIATESGNIFILDPANFSILCQANANRIKSTPFLIAASGIFNVQYRIIVACRERHVSLLRKDWFEGKTIIQTMNTISDLIIIPDDGFIVIATIDKLLQCYTKKGHKLWSVKMAHLVTCLCLIPIRHLSITLTAVGLKNGTIQIYHGRKCVDQTSVLGSPSVIKFGQLGQEENALITITTDGTVIFRILKRTAEFQLNTTENLPLYQSKPLPLPKRSALFLEQSMREQQTALDIHQCFQQDLIKFRLNAARELMKSELSGSNATNLKEKIKISAQVLGIGPKFEVIFNLDNMEETKPMYGLKMVLHVNPKYYVCSSNLISIPLIPPGSSHKVKLYVEDKLADPGNNLNIPSVIRVFIIRETTSEPVLAALINMPPMEPIFTDSAQV</sequence>
<feature type="domain" description="Bardet-Biedl syndrome 1 protein GAE" evidence="2">
    <location>
        <begin position="484"/>
        <end position="591"/>
    </location>
</feature>
<dbReference type="InterPro" id="IPR036322">
    <property type="entry name" value="WD40_repeat_dom_sf"/>
</dbReference>
<evidence type="ECO:0000259" key="1">
    <source>
        <dbReference type="Pfam" id="PF14779"/>
    </source>
</evidence>
<dbReference type="InterPro" id="IPR028784">
    <property type="entry name" value="BBS1"/>
</dbReference>
<dbReference type="PANTHER" id="PTHR20870">
    <property type="entry name" value="BARDET-BIEDL SYNDROME 1 PROTEIN"/>
    <property type="match status" value="1"/>
</dbReference>
<dbReference type="GO" id="GO:0034464">
    <property type="term" value="C:BBSome"/>
    <property type="evidence" value="ECO:0007669"/>
    <property type="project" value="InterPro"/>
</dbReference>
<dbReference type="PANTHER" id="PTHR20870:SF0">
    <property type="entry name" value="BARDET-BIEDL SYNDROME 1 PROTEIN"/>
    <property type="match status" value="1"/>
</dbReference>
<dbReference type="InterPro" id="IPR056419">
    <property type="entry name" value="GAE_BBS1"/>
</dbReference>
<feature type="domain" description="Bardet-Biedl syndrome 1 N-terminal" evidence="1">
    <location>
        <begin position="16"/>
        <end position="275"/>
    </location>
</feature>
<reference evidence="3 4" key="1">
    <citation type="submission" date="2019-01" db="EMBL/GenBank/DDBJ databases">
        <authorList>
            <person name="Sayadi A."/>
        </authorList>
    </citation>
    <scope>NUCLEOTIDE SEQUENCE [LARGE SCALE GENOMIC DNA]</scope>
</reference>
<organism evidence="3 4">
    <name type="scientific">Callosobruchus maculatus</name>
    <name type="common">Southern cowpea weevil</name>
    <name type="synonym">Pulse bruchid</name>
    <dbReference type="NCBI Taxonomy" id="64391"/>
    <lineage>
        <taxon>Eukaryota</taxon>
        <taxon>Metazoa</taxon>
        <taxon>Ecdysozoa</taxon>
        <taxon>Arthropoda</taxon>
        <taxon>Hexapoda</taxon>
        <taxon>Insecta</taxon>
        <taxon>Pterygota</taxon>
        <taxon>Neoptera</taxon>
        <taxon>Endopterygota</taxon>
        <taxon>Coleoptera</taxon>
        <taxon>Polyphaga</taxon>
        <taxon>Cucujiformia</taxon>
        <taxon>Chrysomeloidea</taxon>
        <taxon>Chrysomelidae</taxon>
        <taxon>Bruchinae</taxon>
        <taxon>Bruchini</taxon>
        <taxon>Callosobruchus</taxon>
    </lineage>
</organism>
<dbReference type="EMBL" id="CAACVG010014840">
    <property type="protein sequence ID" value="VEN63775.1"/>
    <property type="molecule type" value="Genomic_DNA"/>
</dbReference>
<dbReference type="Pfam" id="PF14779">
    <property type="entry name" value="BBS1"/>
    <property type="match status" value="1"/>
</dbReference>
<protein>
    <submittedName>
        <fullName evidence="3">Uncharacterized protein</fullName>
    </submittedName>
</protein>
<dbReference type="SUPFAM" id="SSF50978">
    <property type="entry name" value="WD40 repeat-like"/>
    <property type="match status" value="1"/>
</dbReference>
<keyword evidence="4" id="KW-1185">Reference proteome</keyword>
<dbReference type="Proteomes" id="UP000410492">
    <property type="component" value="Unassembled WGS sequence"/>
</dbReference>
<evidence type="ECO:0000313" key="3">
    <source>
        <dbReference type="EMBL" id="VEN63775.1"/>
    </source>
</evidence>
<proteinExistence type="predicted"/>